<evidence type="ECO:0000256" key="1">
    <source>
        <dbReference type="ARBA" id="ARBA00038724"/>
    </source>
</evidence>
<dbReference type="PANTHER" id="PTHR22624:SF49">
    <property type="entry name" value="CYSTEINE PROTEASE"/>
    <property type="match status" value="1"/>
</dbReference>
<organism evidence="3 4">
    <name type="scientific">Amborella trichopoda</name>
    <dbReference type="NCBI Taxonomy" id="13333"/>
    <lineage>
        <taxon>Eukaryota</taxon>
        <taxon>Viridiplantae</taxon>
        <taxon>Streptophyta</taxon>
        <taxon>Embryophyta</taxon>
        <taxon>Tracheophyta</taxon>
        <taxon>Spermatophyta</taxon>
        <taxon>Magnoliopsida</taxon>
        <taxon>Amborellales</taxon>
        <taxon>Amborellaceae</taxon>
        <taxon>Amborella</taxon>
    </lineage>
</organism>
<sequence>MPFDTIDPPLAIGFYCRDNDDFKDFCTRAAEIASNSNGAPLFTVTNSKPVKKDALASGSSVCEDEVSNRKLVLEADSLQLL</sequence>
<protein>
    <recommendedName>
        <fullName evidence="5">Cysteine protease</fullName>
    </recommendedName>
</protein>
<dbReference type="InterPro" id="IPR038765">
    <property type="entry name" value="Papain-like_cys_pep_sf"/>
</dbReference>
<reference evidence="4" key="1">
    <citation type="journal article" date="2013" name="Science">
        <title>The Amborella genome and the evolution of flowering plants.</title>
        <authorList>
            <consortium name="Amborella Genome Project"/>
        </authorList>
    </citation>
    <scope>NUCLEOTIDE SEQUENCE [LARGE SCALE GENOMIC DNA]</scope>
</reference>
<dbReference type="HOGENOM" id="CLU_2577054_0_0_1"/>
<comment type="function">
    <text evidence="2">Cysteine protease that plays a key role in autophagy by mediating both proteolytic activation and delipidation of ATG8 family proteins. The protease activity is required for proteolytic activation of ATG8 family proteins: cleaves the C-terminal amino acid of ATG8 proteins to reveal a C-terminal glycine. Exposure of the glycine at the C-terminus is essential for ATG8 proteins conjugation to phosphatidylethanolamine (PE) and insertion to membranes, which is necessary for autophagy. In addition to the protease activity, also mediates delipidation of PE-conjugated ATG8 proteins.</text>
</comment>
<evidence type="ECO:0008006" key="5">
    <source>
        <dbReference type="Google" id="ProtNLM"/>
    </source>
</evidence>
<proteinExistence type="predicted"/>
<dbReference type="eggNOG" id="KOG2674">
    <property type="taxonomic scope" value="Eukaryota"/>
</dbReference>
<comment type="subunit">
    <text evidence="1">Interacts with ATG8.</text>
</comment>
<dbReference type="Gramene" id="ERN17081">
    <property type="protein sequence ID" value="ERN17081"/>
    <property type="gene ID" value="AMTR_s00044p00081180"/>
</dbReference>
<evidence type="ECO:0000313" key="3">
    <source>
        <dbReference type="EMBL" id="ERN17081.1"/>
    </source>
</evidence>
<evidence type="ECO:0000313" key="4">
    <source>
        <dbReference type="Proteomes" id="UP000017836"/>
    </source>
</evidence>
<gene>
    <name evidence="3" type="ORF">AMTR_s00044p00081180</name>
</gene>
<dbReference type="PANTHER" id="PTHR22624">
    <property type="entry name" value="CYSTEINE PROTEASE ATG4"/>
    <property type="match status" value="1"/>
</dbReference>
<dbReference type="InterPro" id="IPR005078">
    <property type="entry name" value="Peptidase_C54"/>
</dbReference>
<keyword evidence="4" id="KW-1185">Reference proteome</keyword>
<accession>U5CUV3</accession>
<dbReference type="GO" id="GO:0008234">
    <property type="term" value="F:cysteine-type peptidase activity"/>
    <property type="evidence" value="ECO:0007669"/>
    <property type="project" value="InterPro"/>
</dbReference>
<dbReference type="STRING" id="13333.U5CUV3"/>
<evidence type="ECO:0000256" key="2">
    <source>
        <dbReference type="ARBA" id="ARBA00045891"/>
    </source>
</evidence>
<dbReference type="SUPFAM" id="SSF54001">
    <property type="entry name" value="Cysteine proteinases"/>
    <property type="match status" value="1"/>
</dbReference>
<dbReference type="AlphaFoldDB" id="U5CUV3"/>
<dbReference type="EMBL" id="KI392384">
    <property type="protein sequence ID" value="ERN17081.1"/>
    <property type="molecule type" value="Genomic_DNA"/>
</dbReference>
<name>U5CUV3_AMBTC</name>
<dbReference type="Proteomes" id="UP000017836">
    <property type="component" value="Unassembled WGS sequence"/>
</dbReference>